<feature type="transmembrane region" description="Helical" evidence="6">
    <location>
        <begin position="6"/>
        <end position="25"/>
    </location>
</feature>
<dbReference type="Pfam" id="PF02653">
    <property type="entry name" value="BPD_transp_2"/>
    <property type="match status" value="1"/>
</dbReference>
<dbReference type="AlphaFoldDB" id="A0A9W6L3I5"/>
<feature type="transmembrane region" description="Helical" evidence="6">
    <location>
        <begin position="299"/>
        <end position="320"/>
    </location>
</feature>
<evidence type="ECO:0000256" key="4">
    <source>
        <dbReference type="ARBA" id="ARBA00022989"/>
    </source>
</evidence>
<reference evidence="7" key="2">
    <citation type="submission" date="2023-01" db="EMBL/GenBank/DDBJ databases">
        <authorList>
            <person name="Sun Q."/>
            <person name="Evtushenko L."/>
        </authorList>
    </citation>
    <scope>NUCLEOTIDE SEQUENCE</scope>
    <source>
        <strain evidence="7">VKM Ac-1069</strain>
    </source>
</reference>
<dbReference type="CDD" id="cd06580">
    <property type="entry name" value="TM_PBP1_transp_TpRbsC_like"/>
    <property type="match status" value="1"/>
</dbReference>
<gene>
    <name evidence="7" type="ORF">GCM10017577_33660</name>
</gene>
<feature type="transmembrane region" description="Helical" evidence="6">
    <location>
        <begin position="140"/>
        <end position="162"/>
    </location>
</feature>
<organism evidence="7 8">
    <name type="scientific">Pseudonocardia halophobica</name>
    <dbReference type="NCBI Taxonomy" id="29401"/>
    <lineage>
        <taxon>Bacteria</taxon>
        <taxon>Bacillati</taxon>
        <taxon>Actinomycetota</taxon>
        <taxon>Actinomycetes</taxon>
        <taxon>Pseudonocardiales</taxon>
        <taxon>Pseudonocardiaceae</taxon>
        <taxon>Pseudonocardia</taxon>
    </lineage>
</organism>
<feature type="transmembrane region" description="Helical" evidence="6">
    <location>
        <begin position="37"/>
        <end position="56"/>
    </location>
</feature>
<keyword evidence="4 6" id="KW-1133">Transmembrane helix</keyword>
<reference evidence="7" key="1">
    <citation type="journal article" date="2014" name="Int. J. Syst. Evol. Microbiol.">
        <title>Complete genome sequence of Corynebacterium casei LMG S-19264T (=DSM 44701T), isolated from a smear-ripened cheese.</title>
        <authorList>
            <consortium name="US DOE Joint Genome Institute (JGI-PGF)"/>
            <person name="Walter F."/>
            <person name="Albersmeier A."/>
            <person name="Kalinowski J."/>
            <person name="Ruckert C."/>
        </authorList>
    </citation>
    <scope>NUCLEOTIDE SEQUENCE</scope>
    <source>
        <strain evidence="7">VKM Ac-1069</strain>
    </source>
</reference>
<evidence type="ECO:0000256" key="3">
    <source>
        <dbReference type="ARBA" id="ARBA00022692"/>
    </source>
</evidence>
<evidence type="ECO:0000256" key="1">
    <source>
        <dbReference type="ARBA" id="ARBA00004651"/>
    </source>
</evidence>
<comment type="caution">
    <text evidence="7">The sequence shown here is derived from an EMBL/GenBank/DDBJ whole genome shotgun (WGS) entry which is preliminary data.</text>
</comment>
<dbReference type="PANTHER" id="PTHR43370:SF2">
    <property type="entry name" value="ABC TRANSPORTER PERMEASE PROTEIN"/>
    <property type="match status" value="1"/>
</dbReference>
<keyword evidence="2" id="KW-1003">Cell membrane</keyword>
<evidence type="ECO:0000256" key="2">
    <source>
        <dbReference type="ARBA" id="ARBA00022475"/>
    </source>
</evidence>
<proteinExistence type="predicted"/>
<evidence type="ECO:0000256" key="5">
    <source>
        <dbReference type="ARBA" id="ARBA00023136"/>
    </source>
</evidence>
<protein>
    <submittedName>
        <fullName evidence="7">ABC transporter permease</fullName>
    </submittedName>
</protein>
<dbReference type="GO" id="GO:0022857">
    <property type="term" value="F:transmembrane transporter activity"/>
    <property type="evidence" value="ECO:0007669"/>
    <property type="project" value="InterPro"/>
</dbReference>
<keyword evidence="8" id="KW-1185">Reference proteome</keyword>
<evidence type="ECO:0000313" key="7">
    <source>
        <dbReference type="EMBL" id="GLL12225.1"/>
    </source>
</evidence>
<dbReference type="RefSeq" id="WP_051737380.1">
    <property type="nucleotide sequence ID" value="NZ_BAAAUZ010000077.1"/>
</dbReference>
<comment type="subcellular location">
    <subcellularLocation>
        <location evidence="1">Cell membrane</location>
        <topology evidence="1">Multi-pass membrane protein</topology>
    </subcellularLocation>
</comment>
<feature type="transmembrane region" description="Helical" evidence="6">
    <location>
        <begin position="326"/>
        <end position="343"/>
    </location>
</feature>
<dbReference type="EMBL" id="BSFQ01000013">
    <property type="protein sequence ID" value="GLL12225.1"/>
    <property type="molecule type" value="Genomic_DNA"/>
</dbReference>
<dbReference type="Proteomes" id="UP001143463">
    <property type="component" value="Unassembled WGS sequence"/>
</dbReference>
<dbReference type="PANTHER" id="PTHR43370">
    <property type="entry name" value="SUGAR ABC TRANSPORTER INTEGRAL MEMBRANE PROTEIN-RELATED"/>
    <property type="match status" value="1"/>
</dbReference>
<evidence type="ECO:0000256" key="6">
    <source>
        <dbReference type="SAM" id="Phobius"/>
    </source>
</evidence>
<feature type="transmembrane region" description="Helical" evidence="6">
    <location>
        <begin position="90"/>
        <end position="108"/>
    </location>
</feature>
<keyword evidence="5 6" id="KW-0472">Membrane</keyword>
<dbReference type="InterPro" id="IPR001851">
    <property type="entry name" value="ABC_transp_permease"/>
</dbReference>
<feature type="transmembrane region" description="Helical" evidence="6">
    <location>
        <begin position="62"/>
        <end position="83"/>
    </location>
</feature>
<keyword evidence="3 6" id="KW-0812">Transmembrane</keyword>
<accession>A0A9W6L3I5</accession>
<name>A0A9W6L3I5_9PSEU</name>
<feature type="transmembrane region" description="Helical" evidence="6">
    <location>
        <begin position="270"/>
        <end position="287"/>
    </location>
</feature>
<sequence length="360" mass="37358">MNPFDVALFAAAIRLSVPLLLAALGELISERAGVINIGLEGMMLFGAYAGFLAAYATGRVGLGLLAGIGLGLVLGAIMAFVSVTLRGDQIVVGVALNLLAAGLTLFLYRLQFGGTQPTTVKMEPYAVPLLSDIPGIGPVLFHQLPLVYLAYVLGPVVAYLLYRSRRGLRLRSAGEKPEVLDSTGVDVARVQWSAVLAAGALAGLAGAFLSVGQVGLFAENMTAGRGFLALAAVVFGQWRPYGVVAACLVFGFTDALQLRLQSMGAVPQQVWVALVALGLVIGAVGAWRARRSGSPLRWVLLGAVLCVAVGALGAALVPGFALPSQFWLSLPYVLSLVALAASARRVRAPAMLGRALPVRG</sequence>
<dbReference type="GO" id="GO:0005886">
    <property type="term" value="C:plasma membrane"/>
    <property type="evidence" value="ECO:0007669"/>
    <property type="project" value="UniProtKB-SubCell"/>
</dbReference>
<feature type="transmembrane region" description="Helical" evidence="6">
    <location>
        <begin position="194"/>
        <end position="218"/>
    </location>
</feature>
<evidence type="ECO:0000313" key="8">
    <source>
        <dbReference type="Proteomes" id="UP001143463"/>
    </source>
</evidence>